<reference evidence="1 2" key="1">
    <citation type="submission" date="2024-09" db="EMBL/GenBank/DDBJ databases">
        <authorList>
            <person name="Sun Q."/>
            <person name="Mori K."/>
        </authorList>
    </citation>
    <scope>NUCLEOTIDE SEQUENCE [LARGE SCALE GENOMIC DNA]</scope>
    <source>
        <strain evidence="1 2">JCM 9767</strain>
    </source>
</reference>
<keyword evidence="2" id="KW-1185">Reference proteome</keyword>
<gene>
    <name evidence="1" type="ORF">ACFFUA_24905</name>
</gene>
<sequence length="157" mass="17604">MIAGFSAGAAARHLPAILARANFLAAAEPYELRFFEDVLDWIKTLAKEDPDSHLHVIAALERLQEVGPALRRPTVGAIGRSRYRNMRELRPRGGGTVSIRMLFVFDPERRAIFLVAGNKAAGRRWAAWYPRAIKEADDKFTAYLDALEQEKKEGQGK</sequence>
<dbReference type="InterPro" id="IPR009241">
    <property type="entry name" value="HigB-like"/>
</dbReference>
<evidence type="ECO:0000313" key="2">
    <source>
        <dbReference type="Proteomes" id="UP001589753"/>
    </source>
</evidence>
<evidence type="ECO:0000313" key="1">
    <source>
        <dbReference type="EMBL" id="MFB9350639.1"/>
    </source>
</evidence>
<name>A0ABV5LEN3_9ACTN</name>
<protein>
    <submittedName>
        <fullName evidence="1">Type II toxin-antitoxin system RelE/ParE family toxin</fullName>
    </submittedName>
</protein>
<accession>A0ABV5LEN3</accession>
<dbReference type="Proteomes" id="UP001589753">
    <property type="component" value="Unassembled WGS sequence"/>
</dbReference>
<proteinExistence type="predicted"/>
<organism evidence="1 2">
    <name type="scientific">Streptomyces heliomycini</name>
    <dbReference type="NCBI Taxonomy" id="284032"/>
    <lineage>
        <taxon>Bacteria</taxon>
        <taxon>Bacillati</taxon>
        <taxon>Actinomycetota</taxon>
        <taxon>Actinomycetes</taxon>
        <taxon>Kitasatosporales</taxon>
        <taxon>Streptomycetaceae</taxon>
        <taxon>Streptomyces</taxon>
    </lineage>
</organism>
<dbReference type="EMBL" id="JBHMDI010000082">
    <property type="protein sequence ID" value="MFB9350639.1"/>
    <property type="molecule type" value="Genomic_DNA"/>
</dbReference>
<comment type="caution">
    <text evidence="1">The sequence shown here is derived from an EMBL/GenBank/DDBJ whole genome shotgun (WGS) entry which is preliminary data.</text>
</comment>
<dbReference type="RefSeq" id="WP_030835327.1">
    <property type="nucleotide sequence ID" value="NZ_JBHMDI010000082.1"/>
</dbReference>
<dbReference type="Pfam" id="PF05973">
    <property type="entry name" value="Gp49"/>
    <property type="match status" value="1"/>
</dbReference>